<proteinExistence type="predicted"/>
<gene>
    <name evidence="2" type="ORF">SKAU_G00367600</name>
</gene>
<dbReference type="Proteomes" id="UP001152622">
    <property type="component" value="Chromosome 18"/>
</dbReference>
<feature type="compositionally biased region" description="Polar residues" evidence="1">
    <location>
        <begin position="41"/>
        <end position="53"/>
    </location>
</feature>
<keyword evidence="3" id="KW-1185">Reference proteome</keyword>
<name>A0A9Q1EFE4_SYNKA</name>
<organism evidence="2 3">
    <name type="scientific">Synaphobranchus kaupii</name>
    <name type="common">Kaup's arrowtooth eel</name>
    <dbReference type="NCBI Taxonomy" id="118154"/>
    <lineage>
        <taxon>Eukaryota</taxon>
        <taxon>Metazoa</taxon>
        <taxon>Chordata</taxon>
        <taxon>Craniata</taxon>
        <taxon>Vertebrata</taxon>
        <taxon>Euteleostomi</taxon>
        <taxon>Actinopterygii</taxon>
        <taxon>Neopterygii</taxon>
        <taxon>Teleostei</taxon>
        <taxon>Anguilliformes</taxon>
        <taxon>Synaphobranchidae</taxon>
        <taxon>Synaphobranchus</taxon>
    </lineage>
</organism>
<sequence length="124" mass="13705">MRSTESRAGSRRRRYQRSFMIVPPPHRNHIPHHPQFRNYPTPATSHTAAQRLQPSGYRRRQGGLPLSYSAVNAGKPSILLRSETKASNISCRGLSELTGAVQGGVRYAQVKGRLLSLVKSNGGD</sequence>
<dbReference type="AlphaFoldDB" id="A0A9Q1EFE4"/>
<evidence type="ECO:0000313" key="2">
    <source>
        <dbReference type="EMBL" id="KAJ8337794.1"/>
    </source>
</evidence>
<comment type="caution">
    <text evidence="2">The sequence shown here is derived from an EMBL/GenBank/DDBJ whole genome shotgun (WGS) entry which is preliminary data.</text>
</comment>
<evidence type="ECO:0000256" key="1">
    <source>
        <dbReference type="SAM" id="MobiDB-lite"/>
    </source>
</evidence>
<feature type="compositionally biased region" description="Basic residues" evidence="1">
    <location>
        <begin position="26"/>
        <end position="35"/>
    </location>
</feature>
<dbReference type="EMBL" id="JAINUF010000018">
    <property type="protein sequence ID" value="KAJ8337794.1"/>
    <property type="molecule type" value="Genomic_DNA"/>
</dbReference>
<protein>
    <submittedName>
        <fullName evidence="2">Uncharacterized protein</fullName>
    </submittedName>
</protein>
<accession>A0A9Q1EFE4</accession>
<reference evidence="2" key="1">
    <citation type="journal article" date="2023" name="Science">
        <title>Genome structures resolve the early diversification of teleost fishes.</title>
        <authorList>
            <person name="Parey E."/>
            <person name="Louis A."/>
            <person name="Montfort J."/>
            <person name="Bouchez O."/>
            <person name="Roques C."/>
            <person name="Iampietro C."/>
            <person name="Lluch J."/>
            <person name="Castinel A."/>
            <person name="Donnadieu C."/>
            <person name="Desvignes T."/>
            <person name="Floi Bucao C."/>
            <person name="Jouanno E."/>
            <person name="Wen M."/>
            <person name="Mejri S."/>
            <person name="Dirks R."/>
            <person name="Jansen H."/>
            <person name="Henkel C."/>
            <person name="Chen W.J."/>
            <person name="Zahm M."/>
            <person name="Cabau C."/>
            <person name="Klopp C."/>
            <person name="Thompson A.W."/>
            <person name="Robinson-Rechavi M."/>
            <person name="Braasch I."/>
            <person name="Lecointre G."/>
            <person name="Bobe J."/>
            <person name="Postlethwait J.H."/>
            <person name="Berthelot C."/>
            <person name="Roest Crollius H."/>
            <person name="Guiguen Y."/>
        </authorList>
    </citation>
    <scope>NUCLEOTIDE SEQUENCE</scope>
    <source>
        <strain evidence="2">WJC10195</strain>
    </source>
</reference>
<evidence type="ECO:0000313" key="3">
    <source>
        <dbReference type="Proteomes" id="UP001152622"/>
    </source>
</evidence>
<feature type="region of interest" description="Disordered" evidence="1">
    <location>
        <begin position="1"/>
        <end position="60"/>
    </location>
</feature>